<dbReference type="Proteomes" id="UP000269396">
    <property type="component" value="Unassembled WGS sequence"/>
</dbReference>
<name>A0A183PB85_9TREM</name>
<reference evidence="1 2" key="1">
    <citation type="submission" date="2018-11" db="EMBL/GenBank/DDBJ databases">
        <authorList>
            <consortium name="Pathogen Informatics"/>
        </authorList>
    </citation>
    <scope>NUCLEOTIDE SEQUENCE [LARGE SCALE GENOMIC DNA]</scope>
    <source>
        <strain>Denwood</strain>
        <strain evidence="2">Zambia</strain>
    </source>
</reference>
<dbReference type="EMBL" id="UZAL01031635">
    <property type="protein sequence ID" value="VDP58722.1"/>
    <property type="molecule type" value="Genomic_DNA"/>
</dbReference>
<sequence>MDECVNESLHESLTSSNLNETVAVIHDLPRSLETSISETCPVVGLNPIIPETQCSSSDLSSSQKDGVLLNTIEIVEVPAHKGTENKSSSIMSTAAPNGGHHSATKFLTNLVIGIL</sequence>
<gene>
    <name evidence="1" type="ORF">SMTD_LOCUS11621</name>
</gene>
<keyword evidence="2" id="KW-1185">Reference proteome</keyword>
<dbReference type="AlphaFoldDB" id="A0A183PB85"/>
<organism evidence="1 2">
    <name type="scientific">Schistosoma mattheei</name>
    <dbReference type="NCBI Taxonomy" id="31246"/>
    <lineage>
        <taxon>Eukaryota</taxon>
        <taxon>Metazoa</taxon>
        <taxon>Spiralia</taxon>
        <taxon>Lophotrochozoa</taxon>
        <taxon>Platyhelminthes</taxon>
        <taxon>Trematoda</taxon>
        <taxon>Digenea</taxon>
        <taxon>Strigeidida</taxon>
        <taxon>Schistosomatoidea</taxon>
        <taxon>Schistosomatidae</taxon>
        <taxon>Schistosoma</taxon>
    </lineage>
</organism>
<evidence type="ECO:0000313" key="2">
    <source>
        <dbReference type="Proteomes" id="UP000269396"/>
    </source>
</evidence>
<evidence type="ECO:0000313" key="1">
    <source>
        <dbReference type="EMBL" id="VDP58722.1"/>
    </source>
</evidence>
<protein>
    <submittedName>
        <fullName evidence="1">Uncharacterized protein</fullName>
    </submittedName>
</protein>
<accession>A0A183PB85</accession>
<proteinExistence type="predicted"/>